<dbReference type="Pfam" id="PF00249">
    <property type="entry name" value="Myb_DNA-binding"/>
    <property type="match status" value="1"/>
</dbReference>
<feature type="region of interest" description="Disordered" evidence="6">
    <location>
        <begin position="1"/>
        <end position="28"/>
    </location>
</feature>
<feature type="compositionally biased region" description="Polar residues" evidence="6">
    <location>
        <begin position="1"/>
        <end position="13"/>
    </location>
</feature>
<feature type="compositionally biased region" description="Basic and acidic residues" evidence="6">
    <location>
        <begin position="14"/>
        <end position="27"/>
    </location>
</feature>
<evidence type="ECO:0000256" key="1">
    <source>
        <dbReference type="ARBA" id="ARBA00004123"/>
    </source>
</evidence>
<dbReference type="SUPFAM" id="SSF46689">
    <property type="entry name" value="Homeodomain-like"/>
    <property type="match status" value="1"/>
</dbReference>
<name>A0A6P5FFQ5_ANACO</name>
<dbReference type="InterPro" id="IPR001005">
    <property type="entry name" value="SANT/Myb"/>
</dbReference>
<protein>
    <submittedName>
        <fullName evidence="9">Transcription factor RAX1-like</fullName>
    </submittedName>
</protein>
<dbReference type="SMART" id="SM00717">
    <property type="entry name" value="SANT"/>
    <property type="match status" value="1"/>
</dbReference>
<dbReference type="Gene3D" id="1.10.10.60">
    <property type="entry name" value="Homeodomain-like"/>
    <property type="match status" value="1"/>
</dbReference>
<dbReference type="GO" id="GO:0006355">
    <property type="term" value="P:regulation of DNA-templated transcription"/>
    <property type="evidence" value="ECO:0007669"/>
    <property type="project" value="TreeGrafter"/>
</dbReference>
<evidence type="ECO:0000256" key="4">
    <source>
        <dbReference type="ARBA" id="ARBA00023163"/>
    </source>
</evidence>
<keyword evidence="2" id="KW-0805">Transcription regulation</keyword>
<evidence type="ECO:0000256" key="2">
    <source>
        <dbReference type="ARBA" id="ARBA00023015"/>
    </source>
</evidence>
<reference evidence="8" key="1">
    <citation type="journal article" date="2015" name="Nat. Genet.">
        <title>The pineapple genome and the evolution of CAM photosynthesis.</title>
        <authorList>
            <person name="Ming R."/>
            <person name="VanBuren R."/>
            <person name="Wai C.M."/>
            <person name="Tang H."/>
            <person name="Schatz M.C."/>
            <person name="Bowers J.E."/>
            <person name="Lyons E."/>
            <person name="Wang M.L."/>
            <person name="Chen J."/>
            <person name="Biggers E."/>
            <person name="Zhang J."/>
            <person name="Huang L."/>
            <person name="Zhang L."/>
            <person name="Miao W."/>
            <person name="Zhang J."/>
            <person name="Ye Z."/>
            <person name="Miao C."/>
            <person name="Lin Z."/>
            <person name="Wang H."/>
            <person name="Zhou H."/>
            <person name="Yim W.C."/>
            <person name="Priest H.D."/>
            <person name="Zheng C."/>
            <person name="Woodhouse M."/>
            <person name="Edger P.P."/>
            <person name="Guyot R."/>
            <person name="Guo H.B."/>
            <person name="Guo H."/>
            <person name="Zheng G."/>
            <person name="Singh R."/>
            <person name="Sharma A."/>
            <person name="Min X."/>
            <person name="Zheng Y."/>
            <person name="Lee H."/>
            <person name="Gurtowski J."/>
            <person name="Sedlazeck F.J."/>
            <person name="Harkess A."/>
            <person name="McKain M.R."/>
            <person name="Liao Z."/>
            <person name="Fang J."/>
            <person name="Liu J."/>
            <person name="Zhang X."/>
            <person name="Zhang Q."/>
            <person name="Hu W."/>
            <person name="Qin Y."/>
            <person name="Wang K."/>
            <person name="Chen L.Y."/>
            <person name="Shirley N."/>
            <person name="Lin Y.R."/>
            <person name="Liu L.Y."/>
            <person name="Hernandez A.G."/>
            <person name="Wright C.L."/>
            <person name="Bulone V."/>
            <person name="Tuskan G.A."/>
            <person name="Heath K."/>
            <person name="Zee F."/>
            <person name="Moore P.H."/>
            <person name="Sunkar R."/>
            <person name="Leebens-Mack J.H."/>
            <person name="Mockler T."/>
            <person name="Bennetzen J.L."/>
            <person name="Freeling M."/>
            <person name="Sankoff D."/>
            <person name="Paterson A.H."/>
            <person name="Zhu X."/>
            <person name="Yang X."/>
            <person name="Smith J.A."/>
            <person name="Cushman J.C."/>
            <person name="Paull R.E."/>
            <person name="Yu Q."/>
        </authorList>
    </citation>
    <scope>NUCLEOTIDE SEQUENCE [LARGE SCALE GENOMIC DNA]</scope>
    <source>
        <strain evidence="8">cv. F153</strain>
    </source>
</reference>
<dbReference type="PANTHER" id="PTHR47998:SF3">
    <property type="entry name" value="TRANSCRIPTION FACTOR TRY-LIKE"/>
    <property type="match status" value="1"/>
</dbReference>
<dbReference type="GO" id="GO:0048731">
    <property type="term" value="P:system development"/>
    <property type="evidence" value="ECO:0007669"/>
    <property type="project" value="UniProtKB-ARBA"/>
</dbReference>
<gene>
    <name evidence="9" type="primary">LOC109714824</name>
</gene>
<dbReference type="InterPro" id="IPR009057">
    <property type="entry name" value="Homeodomain-like_sf"/>
</dbReference>
<dbReference type="GO" id="GO:0000976">
    <property type="term" value="F:transcription cis-regulatory region binding"/>
    <property type="evidence" value="ECO:0007669"/>
    <property type="project" value="TreeGrafter"/>
</dbReference>
<dbReference type="GeneID" id="109714824"/>
<evidence type="ECO:0000256" key="5">
    <source>
        <dbReference type="ARBA" id="ARBA00023242"/>
    </source>
</evidence>
<dbReference type="RefSeq" id="XP_020095121.1">
    <property type="nucleotide sequence ID" value="XM_020239532.1"/>
</dbReference>
<organism evidence="8 9">
    <name type="scientific">Ananas comosus</name>
    <name type="common">Pineapple</name>
    <name type="synonym">Ananas ananas</name>
    <dbReference type="NCBI Taxonomy" id="4615"/>
    <lineage>
        <taxon>Eukaryota</taxon>
        <taxon>Viridiplantae</taxon>
        <taxon>Streptophyta</taxon>
        <taxon>Embryophyta</taxon>
        <taxon>Tracheophyta</taxon>
        <taxon>Spermatophyta</taxon>
        <taxon>Magnoliopsida</taxon>
        <taxon>Liliopsida</taxon>
        <taxon>Poales</taxon>
        <taxon>Bromeliaceae</taxon>
        <taxon>Bromelioideae</taxon>
        <taxon>Ananas</taxon>
    </lineage>
</organism>
<keyword evidence="8" id="KW-1185">Reference proteome</keyword>
<dbReference type="OrthoDB" id="2143914at2759"/>
<evidence type="ECO:0000256" key="3">
    <source>
        <dbReference type="ARBA" id="ARBA00023125"/>
    </source>
</evidence>
<feature type="domain" description="Myb-like" evidence="7">
    <location>
        <begin position="19"/>
        <end position="65"/>
    </location>
</feature>
<dbReference type="GO" id="GO:0005634">
    <property type="term" value="C:nucleus"/>
    <property type="evidence" value="ECO:0007669"/>
    <property type="project" value="UniProtKB-SubCell"/>
</dbReference>
<dbReference type="CDD" id="cd00167">
    <property type="entry name" value="SANT"/>
    <property type="match status" value="1"/>
</dbReference>
<keyword evidence="5" id="KW-0539">Nucleus</keyword>
<reference evidence="9" key="2">
    <citation type="submission" date="2025-08" db="UniProtKB">
        <authorList>
            <consortium name="RefSeq"/>
        </authorList>
    </citation>
    <scope>IDENTIFICATION</scope>
    <source>
        <tissue evidence="9">Leaf</tissue>
    </source>
</reference>
<keyword evidence="4" id="KW-0804">Transcription</keyword>
<keyword evidence="3" id="KW-0238">DNA-binding</keyword>
<dbReference type="PROSITE" id="PS50090">
    <property type="entry name" value="MYB_LIKE"/>
    <property type="match status" value="1"/>
</dbReference>
<evidence type="ECO:0000259" key="7">
    <source>
        <dbReference type="PROSITE" id="PS50090"/>
    </source>
</evidence>
<proteinExistence type="predicted"/>
<dbReference type="GO" id="GO:0030154">
    <property type="term" value="P:cell differentiation"/>
    <property type="evidence" value="ECO:0007669"/>
    <property type="project" value="UniProtKB-ARBA"/>
</dbReference>
<dbReference type="PANTHER" id="PTHR47998">
    <property type="entry name" value="TRANSCRIPTION FACTOR MYB51-LIKE ISOFORM X1"/>
    <property type="match status" value="1"/>
</dbReference>
<accession>A0A6P5FFQ5</accession>
<comment type="subcellular location">
    <subcellularLocation>
        <location evidence="1">Nucleus</location>
    </subcellularLocation>
</comment>
<evidence type="ECO:0000313" key="8">
    <source>
        <dbReference type="Proteomes" id="UP000515123"/>
    </source>
</evidence>
<sequence>MANLDSSSENVSTDSRDDSSQESKVEFSEDEETLIARMYNLVGERWALIAGRIPGRTAEEIEKYWTASEKEKNLKAQTGPDEALCFLVPLITPPSPMMVRVTTTNPNPNPNPNARIFTSTTPFRFLTLLSLSFLFLSLLRRHSTLRSPDPIYSAPCDPSPFSAATETPT</sequence>
<evidence type="ECO:0000256" key="6">
    <source>
        <dbReference type="SAM" id="MobiDB-lite"/>
    </source>
</evidence>
<dbReference type="Proteomes" id="UP000515123">
    <property type="component" value="Linkage group 9"/>
</dbReference>
<dbReference type="AlphaFoldDB" id="A0A6P5FFQ5"/>
<evidence type="ECO:0000313" key="9">
    <source>
        <dbReference type="RefSeq" id="XP_020095121.1"/>
    </source>
</evidence>
<dbReference type="GO" id="GO:0090558">
    <property type="term" value="P:plant epidermis development"/>
    <property type="evidence" value="ECO:0007669"/>
    <property type="project" value="UniProtKB-ARBA"/>
</dbReference>
<dbReference type="FunFam" id="1.10.10.60:FF:000160">
    <property type="entry name" value="MYB-like transcription factor"/>
    <property type="match status" value="1"/>
</dbReference>
<dbReference type="InterPro" id="IPR015495">
    <property type="entry name" value="Myb_TF_plants"/>
</dbReference>
<dbReference type="GO" id="GO:0009653">
    <property type="term" value="P:anatomical structure morphogenesis"/>
    <property type="evidence" value="ECO:0007669"/>
    <property type="project" value="UniProtKB-ARBA"/>
</dbReference>